<dbReference type="HOGENOM" id="CLU_2790495_0_0_10"/>
<protein>
    <submittedName>
        <fullName evidence="1">Uncharacterized protein</fullName>
    </submittedName>
</protein>
<dbReference type="EMBL" id="AEWX01000001">
    <property type="protein sequence ID" value="EGC21447.1"/>
    <property type="molecule type" value="Genomic_DNA"/>
</dbReference>
<accession>F0F3N1</accession>
<dbReference type="AlphaFoldDB" id="F0F3N1"/>
<sequence length="68" mass="7487">MCRRGIRVAGGHLRDGAGTAMRALLSGLDFPLTCMAGAACHEWFSMKTDDSLHADKSFSTCRKDFLYM</sequence>
<proteinExistence type="predicted"/>
<keyword evidence="2" id="KW-1185">Reference proteome</keyword>
<evidence type="ECO:0000313" key="2">
    <source>
        <dbReference type="Proteomes" id="UP000005697"/>
    </source>
</evidence>
<organism evidence="1 2">
    <name type="scientific">Prevotella multiformis DSM 16608</name>
    <dbReference type="NCBI Taxonomy" id="888743"/>
    <lineage>
        <taxon>Bacteria</taxon>
        <taxon>Pseudomonadati</taxon>
        <taxon>Bacteroidota</taxon>
        <taxon>Bacteroidia</taxon>
        <taxon>Bacteroidales</taxon>
        <taxon>Prevotellaceae</taxon>
        <taxon>Prevotella</taxon>
    </lineage>
</organism>
<name>F0F3N1_9BACT</name>
<gene>
    <name evidence="1" type="ORF">HMPREF9141_0197</name>
</gene>
<reference evidence="1 2" key="1">
    <citation type="submission" date="2011-01" db="EMBL/GenBank/DDBJ databases">
        <authorList>
            <person name="Muzny D."/>
            <person name="Qin X."/>
            <person name="Deng J."/>
            <person name="Jiang H."/>
            <person name="Liu Y."/>
            <person name="Qu J."/>
            <person name="Song X.-Z."/>
            <person name="Zhang L."/>
            <person name="Thornton R."/>
            <person name="Coyle M."/>
            <person name="Francisco L."/>
            <person name="Jackson L."/>
            <person name="Javaid M."/>
            <person name="Korchina V."/>
            <person name="Kovar C."/>
            <person name="Mata R."/>
            <person name="Mathew T."/>
            <person name="Ngo R."/>
            <person name="Nguyen L."/>
            <person name="Nguyen N."/>
            <person name="Okwuonu G."/>
            <person name="Ongeri F."/>
            <person name="Pham C."/>
            <person name="Simmons D."/>
            <person name="Wilczek-Boney K."/>
            <person name="Hale W."/>
            <person name="Jakkamsetti A."/>
            <person name="Pham P."/>
            <person name="Ruth R."/>
            <person name="San Lucas F."/>
            <person name="Warren J."/>
            <person name="Zhang J."/>
            <person name="Zhao Z."/>
            <person name="Zhou C."/>
            <person name="Zhu D."/>
            <person name="Lee S."/>
            <person name="Bess C."/>
            <person name="Blankenburg K."/>
            <person name="Forbes L."/>
            <person name="Fu Q."/>
            <person name="Gubbala S."/>
            <person name="Hirani K."/>
            <person name="Jayaseelan J.C."/>
            <person name="Lara F."/>
            <person name="Munidasa M."/>
            <person name="Palculict T."/>
            <person name="Patil S."/>
            <person name="Pu L.-L."/>
            <person name="Saada N."/>
            <person name="Tang L."/>
            <person name="Weissenberger G."/>
            <person name="Zhu Y."/>
            <person name="Hemphill L."/>
            <person name="Shang Y."/>
            <person name="Youmans B."/>
            <person name="Ayvaz T."/>
            <person name="Ross M."/>
            <person name="Santibanez J."/>
            <person name="Aqrawi P."/>
            <person name="Gross S."/>
            <person name="Joshi V."/>
            <person name="Fowler G."/>
            <person name="Nazareth L."/>
            <person name="Reid J."/>
            <person name="Worley K."/>
            <person name="Petrosino J."/>
            <person name="Highlander S."/>
            <person name="Gibbs R."/>
        </authorList>
    </citation>
    <scope>NUCLEOTIDE SEQUENCE [LARGE SCALE GENOMIC DNA]</scope>
    <source>
        <strain evidence="1 2">DSM 16608</strain>
    </source>
</reference>
<dbReference type="Proteomes" id="UP000005697">
    <property type="component" value="Unassembled WGS sequence"/>
</dbReference>
<dbReference type="STRING" id="888743.HMPREF9141_0197"/>
<evidence type="ECO:0000313" key="1">
    <source>
        <dbReference type="EMBL" id="EGC21447.1"/>
    </source>
</evidence>
<comment type="caution">
    <text evidence="1">The sequence shown here is derived from an EMBL/GenBank/DDBJ whole genome shotgun (WGS) entry which is preliminary data.</text>
</comment>